<comment type="caution">
    <text evidence="2">The sequence shown here is derived from an EMBL/GenBank/DDBJ whole genome shotgun (WGS) entry which is preliminary data.</text>
</comment>
<dbReference type="InterPro" id="IPR013216">
    <property type="entry name" value="Methyltransf_11"/>
</dbReference>
<dbReference type="AlphaFoldDB" id="A0A5C6CE28"/>
<dbReference type="EMBL" id="SJPT01000006">
    <property type="protein sequence ID" value="TWU21556.1"/>
    <property type="molecule type" value="Genomic_DNA"/>
</dbReference>
<sequence length="217" mass="25151">MQTLFRNLSEWVYLHNTPIVQGRAKRMQAFQKLVQPKPHARIVDLGGSPTIWNLIPHDYEITMVNLPGCHDEPDGEGTFHFVDGDACDLSEVFADQSFDVVFSNSVIEHVGDESRQAAFAEEVHRLAPAHWIQTPSDRFPLEVHTGVLCYWRLPAPLRDRLHQSWETKLPEWYEMIRETRVLTHQQMATLFPHSETFCERFLGLEKSYALYQPAPVR</sequence>
<evidence type="ECO:0000259" key="1">
    <source>
        <dbReference type="Pfam" id="PF08241"/>
    </source>
</evidence>
<evidence type="ECO:0000313" key="3">
    <source>
        <dbReference type="Proteomes" id="UP000316304"/>
    </source>
</evidence>
<keyword evidence="2" id="KW-0808">Transferase</keyword>
<dbReference type="Pfam" id="PF08241">
    <property type="entry name" value="Methyltransf_11"/>
    <property type="match status" value="1"/>
</dbReference>
<dbReference type="GO" id="GO:0008757">
    <property type="term" value="F:S-adenosylmethionine-dependent methyltransferase activity"/>
    <property type="evidence" value="ECO:0007669"/>
    <property type="project" value="InterPro"/>
</dbReference>
<dbReference type="GO" id="GO:0032259">
    <property type="term" value="P:methylation"/>
    <property type="evidence" value="ECO:0007669"/>
    <property type="project" value="UniProtKB-KW"/>
</dbReference>
<dbReference type="Gene3D" id="3.40.50.150">
    <property type="entry name" value="Vaccinia Virus protein VP39"/>
    <property type="match status" value="1"/>
</dbReference>
<dbReference type="RefSeq" id="WP_146595874.1">
    <property type="nucleotide sequence ID" value="NZ_SJPT01000006.1"/>
</dbReference>
<proteinExistence type="predicted"/>
<dbReference type="Proteomes" id="UP000316304">
    <property type="component" value="Unassembled WGS sequence"/>
</dbReference>
<feature type="domain" description="Methyltransferase type 11" evidence="1">
    <location>
        <begin position="69"/>
        <end position="126"/>
    </location>
</feature>
<dbReference type="SUPFAM" id="SSF53335">
    <property type="entry name" value="S-adenosyl-L-methionine-dependent methyltransferases"/>
    <property type="match status" value="1"/>
</dbReference>
<dbReference type="InterPro" id="IPR029063">
    <property type="entry name" value="SAM-dependent_MTases_sf"/>
</dbReference>
<keyword evidence="3" id="KW-1185">Reference proteome</keyword>
<reference evidence="2 3" key="1">
    <citation type="submission" date="2019-02" db="EMBL/GenBank/DDBJ databases">
        <title>Deep-cultivation of Planctomycetes and their phenomic and genomic characterization uncovers novel biology.</title>
        <authorList>
            <person name="Wiegand S."/>
            <person name="Jogler M."/>
            <person name="Boedeker C."/>
            <person name="Pinto D."/>
            <person name="Vollmers J."/>
            <person name="Rivas-Marin E."/>
            <person name="Kohn T."/>
            <person name="Peeters S.H."/>
            <person name="Heuer A."/>
            <person name="Rast P."/>
            <person name="Oberbeckmann S."/>
            <person name="Bunk B."/>
            <person name="Jeske O."/>
            <person name="Meyerdierks A."/>
            <person name="Storesund J.E."/>
            <person name="Kallscheuer N."/>
            <person name="Luecker S."/>
            <person name="Lage O.M."/>
            <person name="Pohl T."/>
            <person name="Merkel B.J."/>
            <person name="Hornburger P."/>
            <person name="Mueller R.-W."/>
            <person name="Bruemmer F."/>
            <person name="Labrenz M."/>
            <person name="Spormann A.M."/>
            <person name="Op Den Camp H."/>
            <person name="Overmann J."/>
            <person name="Amann R."/>
            <person name="Jetten M.S.M."/>
            <person name="Mascher T."/>
            <person name="Medema M.H."/>
            <person name="Devos D.P."/>
            <person name="Kaster A.-K."/>
            <person name="Ovreas L."/>
            <person name="Rohde M."/>
            <person name="Galperin M.Y."/>
            <person name="Jogler C."/>
        </authorList>
    </citation>
    <scope>NUCLEOTIDE SEQUENCE [LARGE SCALE GENOMIC DNA]</scope>
    <source>
        <strain evidence="2 3">Pla52o</strain>
    </source>
</reference>
<dbReference type="CDD" id="cd02440">
    <property type="entry name" value="AdoMet_MTases"/>
    <property type="match status" value="1"/>
</dbReference>
<organism evidence="2 3">
    <name type="scientific">Novipirellula galeiformis</name>
    <dbReference type="NCBI Taxonomy" id="2528004"/>
    <lineage>
        <taxon>Bacteria</taxon>
        <taxon>Pseudomonadati</taxon>
        <taxon>Planctomycetota</taxon>
        <taxon>Planctomycetia</taxon>
        <taxon>Pirellulales</taxon>
        <taxon>Pirellulaceae</taxon>
        <taxon>Novipirellula</taxon>
    </lineage>
</organism>
<dbReference type="OrthoDB" id="262045at2"/>
<keyword evidence="2" id="KW-0489">Methyltransferase</keyword>
<evidence type="ECO:0000313" key="2">
    <source>
        <dbReference type="EMBL" id="TWU21556.1"/>
    </source>
</evidence>
<name>A0A5C6CE28_9BACT</name>
<gene>
    <name evidence="2" type="ORF">Pla52o_37430</name>
</gene>
<protein>
    <submittedName>
        <fullName evidence="2">Methyltransferase domain protein</fullName>
    </submittedName>
</protein>
<accession>A0A5C6CE28</accession>